<organism evidence="2 3">
    <name type="scientific">Caballeronia calidae</name>
    <dbReference type="NCBI Taxonomy" id="1777139"/>
    <lineage>
        <taxon>Bacteria</taxon>
        <taxon>Pseudomonadati</taxon>
        <taxon>Pseudomonadota</taxon>
        <taxon>Betaproteobacteria</taxon>
        <taxon>Burkholderiales</taxon>
        <taxon>Burkholderiaceae</taxon>
        <taxon>Caballeronia</taxon>
    </lineage>
</organism>
<sequence length="69" mass="7995">MIPPEMATIELAKAEAEIAKWEKRVAEQQYRIQTRQTNGIELELAKQILQTFEAALKTAQAQRDRLVER</sequence>
<reference evidence="2" key="1">
    <citation type="submission" date="2016-01" db="EMBL/GenBank/DDBJ databases">
        <authorList>
            <person name="Peeters C."/>
        </authorList>
    </citation>
    <scope>NUCLEOTIDE SEQUENCE</scope>
    <source>
        <strain evidence="2">LMG 29321</strain>
    </source>
</reference>
<dbReference type="AlphaFoldDB" id="A0A158EK34"/>
<gene>
    <name evidence="2" type="ORF">AWB78_08484</name>
</gene>
<dbReference type="RefSeq" id="WP_062613036.1">
    <property type="nucleotide sequence ID" value="NZ_FCOX02000186.1"/>
</dbReference>
<name>A0A158EK34_9BURK</name>
<comment type="caution">
    <text evidence="2">The sequence shown here is derived from an EMBL/GenBank/DDBJ whole genome shotgun (WGS) entry which is preliminary data.</text>
</comment>
<keyword evidence="1" id="KW-0175">Coiled coil</keyword>
<evidence type="ECO:0000313" key="3">
    <source>
        <dbReference type="Proteomes" id="UP000071859"/>
    </source>
</evidence>
<evidence type="ECO:0000256" key="1">
    <source>
        <dbReference type="SAM" id="Coils"/>
    </source>
</evidence>
<protein>
    <submittedName>
        <fullName evidence="2">Uncharacterized protein</fullName>
    </submittedName>
</protein>
<dbReference type="EMBL" id="FCOX02000186">
    <property type="protein sequence ID" value="SAL07228.1"/>
    <property type="molecule type" value="Genomic_DNA"/>
</dbReference>
<proteinExistence type="predicted"/>
<feature type="coiled-coil region" evidence="1">
    <location>
        <begin position="9"/>
        <end position="69"/>
    </location>
</feature>
<dbReference type="Proteomes" id="UP000071859">
    <property type="component" value="Unassembled WGS sequence"/>
</dbReference>
<accession>A0A158EK34</accession>
<keyword evidence="3" id="KW-1185">Reference proteome</keyword>
<evidence type="ECO:0000313" key="2">
    <source>
        <dbReference type="EMBL" id="SAL07228.1"/>
    </source>
</evidence>